<proteinExistence type="predicted"/>
<dbReference type="InterPro" id="IPR037219">
    <property type="entry name" value="Peptidase_M41-like"/>
</dbReference>
<dbReference type="RefSeq" id="WP_345460512.1">
    <property type="nucleotide sequence ID" value="NZ_BAABRP010000001.1"/>
</dbReference>
<evidence type="ECO:0000313" key="2">
    <source>
        <dbReference type="Proteomes" id="UP001401887"/>
    </source>
</evidence>
<protein>
    <submittedName>
        <fullName evidence="1">Uncharacterized protein</fullName>
    </submittedName>
</protein>
<evidence type="ECO:0000313" key="1">
    <source>
        <dbReference type="EMBL" id="GAA5511839.1"/>
    </source>
</evidence>
<organism evidence="1 2">
    <name type="scientific">Deinococcus carri</name>
    <dbReference type="NCBI Taxonomy" id="1211323"/>
    <lineage>
        <taxon>Bacteria</taxon>
        <taxon>Thermotogati</taxon>
        <taxon>Deinococcota</taxon>
        <taxon>Deinococci</taxon>
        <taxon>Deinococcales</taxon>
        <taxon>Deinococcaceae</taxon>
        <taxon>Deinococcus</taxon>
    </lineage>
</organism>
<name>A0ABP9W3A3_9DEIO</name>
<keyword evidence="2" id="KW-1185">Reference proteome</keyword>
<reference evidence="1 2" key="1">
    <citation type="submission" date="2024-02" db="EMBL/GenBank/DDBJ databases">
        <title>Deinococcus carri NBRC 110142.</title>
        <authorList>
            <person name="Ichikawa N."/>
            <person name="Katano-Makiyama Y."/>
            <person name="Hidaka K."/>
        </authorList>
    </citation>
    <scope>NUCLEOTIDE SEQUENCE [LARGE SCALE GENOMIC DNA]</scope>
    <source>
        <strain evidence="1 2">NBRC 110142</strain>
    </source>
</reference>
<comment type="caution">
    <text evidence="1">The sequence shown here is derived from an EMBL/GenBank/DDBJ whole genome shotgun (WGS) entry which is preliminary data.</text>
</comment>
<sequence length="172" mass="18088">MTRTFTAPATQAHTHTDPRTRSLLLAAEAVLAHLHPRAPLRLEQVTLEGGVAFAAQLHPQALATNRALLEEVVLVALAGAAAARLLGVSLPEGAGSRDARALLASALTQPEEAEVQDAYLTVLEARARAALRHHWAEVEVVAAGLREQGTLGAQAVAHRVACAQGIRSTLMN</sequence>
<dbReference type="EMBL" id="BAABRP010000001">
    <property type="protein sequence ID" value="GAA5511839.1"/>
    <property type="molecule type" value="Genomic_DNA"/>
</dbReference>
<dbReference type="Proteomes" id="UP001401887">
    <property type="component" value="Unassembled WGS sequence"/>
</dbReference>
<accession>A0ABP9W3A3</accession>
<dbReference type="SUPFAM" id="SSF140990">
    <property type="entry name" value="FtsH protease domain-like"/>
    <property type="match status" value="1"/>
</dbReference>
<gene>
    <name evidence="1" type="ORF">Dcar01_00552</name>
</gene>